<dbReference type="EMBL" id="CP101989">
    <property type="protein sequence ID" value="UUI64862.1"/>
    <property type="molecule type" value="Genomic_DNA"/>
</dbReference>
<accession>A0ABY5K329</accession>
<dbReference type="InterPro" id="IPR050482">
    <property type="entry name" value="Sensor_HK_TwoCompSys"/>
</dbReference>
<evidence type="ECO:0000256" key="8">
    <source>
        <dbReference type="ARBA" id="ARBA00023012"/>
    </source>
</evidence>
<keyword evidence="13" id="KW-1185">Reference proteome</keyword>
<reference evidence="12 13" key="1">
    <citation type="submission" date="2022-07" db="EMBL/GenBank/DDBJ databases">
        <title>Novel species in genus cellulomonas.</title>
        <authorList>
            <person name="Ye L."/>
        </authorList>
    </citation>
    <scope>NUCLEOTIDE SEQUENCE [LARGE SCALE GENOMIC DNA]</scope>
    <source>
        <strain evidence="13">zg-Y908</strain>
    </source>
</reference>
<comment type="catalytic activity">
    <reaction evidence="1">
        <text>ATP + protein L-histidine = ADP + protein N-phospho-L-histidine.</text>
        <dbReference type="EC" id="2.7.13.3"/>
    </reaction>
</comment>
<feature type="region of interest" description="Disordered" evidence="9">
    <location>
        <begin position="318"/>
        <end position="353"/>
    </location>
</feature>
<dbReference type="PANTHER" id="PTHR24421:SF10">
    <property type="entry name" value="NITRATE_NITRITE SENSOR PROTEIN NARQ"/>
    <property type="match status" value="1"/>
</dbReference>
<dbReference type="SUPFAM" id="SSF55874">
    <property type="entry name" value="ATPase domain of HSP90 chaperone/DNA topoisomerase II/histidine kinase"/>
    <property type="match status" value="1"/>
</dbReference>
<evidence type="ECO:0000256" key="3">
    <source>
        <dbReference type="ARBA" id="ARBA00022553"/>
    </source>
</evidence>
<protein>
    <recommendedName>
        <fullName evidence="2">histidine kinase</fullName>
        <ecNumber evidence="2">2.7.13.3</ecNumber>
    </recommendedName>
</protein>
<keyword evidence="7" id="KW-0067">ATP-binding</keyword>
<feature type="transmembrane region" description="Helical" evidence="10">
    <location>
        <begin position="102"/>
        <end position="122"/>
    </location>
</feature>
<feature type="transmembrane region" description="Helical" evidence="10">
    <location>
        <begin position="265"/>
        <end position="284"/>
    </location>
</feature>
<keyword evidence="10" id="KW-0812">Transmembrane</keyword>
<evidence type="ECO:0000256" key="6">
    <source>
        <dbReference type="ARBA" id="ARBA00022777"/>
    </source>
</evidence>
<feature type="transmembrane region" description="Helical" evidence="10">
    <location>
        <begin position="36"/>
        <end position="58"/>
    </location>
</feature>
<organism evidence="12 13">
    <name type="scientific">Cellulomonas wangsupingiae</name>
    <dbReference type="NCBI Taxonomy" id="2968085"/>
    <lineage>
        <taxon>Bacteria</taxon>
        <taxon>Bacillati</taxon>
        <taxon>Actinomycetota</taxon>
        <taxon>Actinomycetes</taxon>
        <taxon>Micrococcales</taxon>
        <taxon>Cellulomonadaceae</taxon>
        <taxon>Cellulomonas</taxon>
    </lineage>
</organism>
<feature type="compositionally biased region" description="Low complexity" evidence="9">
    <location>
        <begin position="335"/>
        <end position="348"/>
    </location>
</feature>
<evidence type="ECO:0000256" key="7">
    <source>
        <dbReference type="ARBA" id="ARBA00022840"/>
    </source>
</evidence>
<dbReference type="InterPro" id="IPR003594">
    <property type="entry name" value="HATPase_dom"/>
</dbReference>
<dbReference type="Pfam" id="PF02518">
    <property type="entry name" value="HATPase_c"/>
    <property type="match status" value="1"/>
</dbReference>
<feature type="transmembrane region" description="Helical" evidence="10">
    <location>
        <begin position="201"/>
        <end position="222"/>
    </location>
</feature>
<evidence type="ECO:0000256" key="2">
    <source>
        <dbReference type="ARBA" id="ARBA00012438"/>
    </source>
</evidence>
<sequence>MSDTTHDGRATVPARRGRLVTRLADRFVHRIAPARAWLRVLGTIALVGVFLTWGVVFAVGAESMYVLSRYVGQQQADAMAVGSVLLTFVGAAVLLARHRRPVLVAGLTGALAIVTLVVAGAANGYELAIAATLFAVAVARTPRTTWAVATAVVVPVLVAARVAPRVALVGALAAGDGPDETDPVSRFHLPGLLGEALPPSWVVTVLPVVVLALLGIAFGTLVRTARLRTAALAEAAAARAAEEEQRARVTDATERARVAREMHDVIAHSITVMVALGGGAAAALDRSPDQARRALDELVDTGRGALEDVRRILGVLHAGPDAGRDGRQDAAQGPAAEDASGEDASSGAVPMAPQPGVEDLARLVDRFRTAGLPVRTTGLAVAGLDALDATLQLAVYRIVQESLTNTLRHAPGTAGVEVAVRRRDDAVEVVVTDHGPGTEVAPSPGSGRGVVGMTGRAAAFGGTLEAGPHGPGWRVRAVLPQPADVMAGTAAHAAAPTTEGEA</sequence>
<dbReference type="InterPro" id="IPR011712">
    <property type="entry name" value="Sig_transdc_His_kin_sub3_dim/P"/>
</dbReference>
<dbReference type="InterPro" id="IPR036890">
    <property type="entry name" value="HATPase_C_sf"/>
</dbReference>
<dbReference type="Pfam" id="PF07730">
    <property type="entry name" value="HisKA_3"/>
    <property type="match status" value="1"/>
</dbReference>
<keyword evidence="6 12" id="KW-0418">Kinase</keyword>
<keyword evidence="3" id="KW-0597">Phosphoprotein</keyword>
<feature type="transmembrane region" description="Helical" evidence="10">
    <location>
        <begin position="78"/>
        <end position="95"/>
    </location>
</feature>
<dbReference type="Proteomes" id="UP001317322">
    <property type="component" value="Chromosome"/>
</dbReference>
<evidence type="ECO:0000313" key="13">
    <source>
        <dbReference type="Proteomes" id="UP001317322"/>
    </source>
</evidence>
<evidence type="ECO:0000256" key="9">
    <source>
        <dbReference type="SAM" id="MobiDB-lite"/>
    </source>
</evidence>
<evidence type="ECO:0000313" key="12">
    <source>
        <dbReference type="EMBL" id="UUI64862.1"/>
    </source>
</evidence>
<keyword evidence="10" id="KW-0472">Membrane</keyword>
<name>A0ABY5K329_9CELL</name>
<keyword evidence="4" id="KW-0808">Transferase</keyword>
<dbReference type="EC" id="2.7.13.3" evidence="2"/>
<dbReference type="RefSeq" id="WP_227565975.1">
    <property type="nucleotide sequence ID" value="NZ_CP101989.1"/>
</dbReference>
<keyword evidence="5" id="KW-0547">Nucleotide-binding</keyword>
<proteinExistence type="predicted"/>
<dbReference type="SMART" id="SM00387">
    <property type="entry name" value="HATPase_c"/>
    <property type="match status" value="1"/>
</dbReference>
<dbReference type="Gene3D" id="1.20.5.1930">
    <property type="match status" value="1"/>
</dbReference>
<dbReference type="GO" id="GO:0016301">
    <property type="term" value="F:kinase activity"/>
    <property type="evidence" value="ECO:0007669"/>
    <property type="project" value="UniProtKB-KW"/>
</dbReference>
<keyword evidence="8" id="KW-0902">Two-component regulatory system</keyword>
<feature type="domain" description="Histidine kinase/HSP90-like ATPase" evidence="11">
    <location>
        <begin position="390"/>
        <end position="483"/>
    </location>
</feature>
<gene>
    <name evidence="12" type="ORF">NP075_17390</name>
</gene>
<dbReference type="Gene3D" id="3.30.565.10">
    <property type="entry name" value="Histidine kinase-like ATPase, C-terminal domain"/>
    <property type="match status" value="1"/>
</dbReference>
<keyword evidence="10" id="KW-1133">Transmembrane helix</keyword>
<evidence type="ECO:0000259" key="11">
    <source>
        <dbReference type="SMART" id="SM00387"/>
    </source>
</evidence>
<evidence type="ECO:0000256" key="5">
    <source>
        <dbReference type="ARBA" id="ARBA00022741"/>
    </source>
</evidence>
<evidence type="ECO:0000256" key="10">
    <source>
        <dbReference type="SAM" id="Phobius"/>
    </source>
</evidence>
<evidence type="ECO:0000256" key="1">
    <source>
        <dbReference type="ARBA" id="ARBA00000085"/>
    </source>
</evidence>
<dbReference type="CDD" id="cd16917">
    <property type="entry name" value="HATPase_UhpB-NarQ-NarX-like"/>
    <property type="match status" value="1"/>
</dbReference>
<evidence type="ECO:0000256" key="4">
    <source>
        <dbReference type="ARBA" id="ARBA00022679"/>
    </source>
</evidence>
<dbReference type="PANTHER" id="PTHR24421">
    <property type="entry name" value="NITRATE/NITRITE SENSOR PROTEIN NARX-RELATED"/>
    <property type="match status" value="1"/>
</dbReference>